<feature type="domain" description="EGF-like" evidence="9">
    <location>
        <begin position="307"/>
        <end position="343"/>
    </location>
</feature>
<feature type="domain" description="NIDO" evidence="10">
    <location>
        <begin position="63"/>
        <end position="173"/>
    </location>
</feature>
<dbReference type="InterPro" id="IPR001881">
    <property type="entry name" value="EGF-like_Ca-bd_dom"/>
</dbReference>
<dbReference type="PROSITE" id="PS50026">
    <property type="entry name" value="EGF_3"/>
    <property type="match status" value="4"/>
</dbReference>
<dbReference type="InterPro" id="IPR018097">
    <property type="entry name" value="EGF_Ca-bd_CS"/>
</dbReference>
<dbReference type="Pfam" id="PF06119">
    <property type="entry name" value="NIDO"/>
    <property type="match status" value="2"/>
</dbReference>
<keyword evidence="8" id="KW-0812">Transmembrane</keyword>
<feature type="domain" description="EGF-like" evidence="9">
    <location>
        <begin position="231"/>
        <end position="267"/>
    </location>
</feature>
<dbReference type="PROSITE" id="PS00010">
    <property type="entry name" value="ASX_HYDROXYL"/>
    <property type="match status" value="3"/>
</dbReference>
<dbReference type="InterPro" id="IPR000152">
    <property type="entry name" value="EGF-type_Asp/Asn_hydroxyl_site"/>
</dbReference>
<keyword evidence="12" id="KW-1185">Reference proteome</keyword>
<evidence type="ECO:0000256" key="3">
    <source>
        <dbReference type="ARBA" id="ARBA00022737"/>
    </source>
</evidence>
<keyword evidence="1 6" id="KW-0245">EGF-like domain</keyword>
<keyword evidence="2" id="KW-0732">Signal</keyword>
<evidence type="ECO:0000259" key="9">
    <source>
        <dbReference type="PROSITE" id="PS50026"/>
    </source>
</evidence>
<name>A0A8S3UNU8_MYTED</name>
<keyword evidence="4 6" id="KW-1015">Disulfide bond</keyword>
<dbReference type="InterPro" id="IPR051022">
    <property type="entry name" value="Notch_Cell-Fate_Det"/>
</dbReference>
<dbReference type="CDD" id="cd00054">
    <property type="entry name" value="EGF_CA"/>
    <property type="match status" value="4"/>
</dbReference>
<evidence type="ECO:0000256" key="7">
    <source>
        <dbReference type="SAM" id="MobiDB-lite"/>
    </source>
</evidence>
<dbReference type="Pfam" id="PF00008">
    <property type="entry name" value="EGF"/>
    <property type="match status" value="4"/>
</dbReference>
<feature type="disulfide bond" evidence="6">
    <location>
        <begin position="333"/>
        <end position="342"/>
    </location>
</feature>
<sequence>MTPSFDITSYKAKETEHIMPMLTDYSIAYTGETLNGDITFLSPLITYSPEAFPYQQNTQIIALYWGDVDTRNGGDIWFRETHDLGLLRQASTEIQAVFPEQLEFNATWLFITTWSNVAFYGADRHGRYRVGFDAGDGQHYYAVQGSRTSDIINVPWKSNIATAGKFIFRVDMITVEQATYTGNLNFILLLFSDINECASTPCQHSGKCLDLLNAYRCHCRDGFTGNSCQIDIDECQSNPCYNNATCIDKISGWDCACLPGYTGNRCQTDIDECQSSPCENNGTCVDLVDGYACLCTNETSGLNCEKWMDHCSSSPCLHDGMCTNEYGGFTCKCAESWYGERCEFREINRTQLCTDLEYTECSCFIHQLKPKPKSNKVLIGSIGSLIGLFMTIIFYTSWMLLNGTNHQDNRIDPEKTKIFPDNQSKKKENTSGLFDKSQLPGSDIRQKKHHNCFMDHSGFDFSKIYVNKDGSKRIIKCRHQRDS</sequence>
<dbReference type="GO" id="GO:0005509">
    <property type="term" value="F:calcium ion binding"/>
    <property type="evidence" value="ECO:0007669"/>
    <property type="project" value="InterPro"/>
</dbReference>
<dbReference type="GO" id="GO:0005886">
    <property type="term" value="C:plasma membrane"/>
    <property type="evidence" value="ECO:0007669"/>
    <property type="project" value="TreeGrafter"/>
</dbReference>
<dbReference type="GO" id="GO:0032991">
    <property type="term" value="C:protein-containing complex"/>
    <property type="evidence" value="ECO:0007669"/>
    <property type="project" value="TreeGrafter"/>
</dbReference>
<evidence type="ECO:0000313" key="11">
    <source>
        <dbReference type="EMBL" id="CAG2244402.1"/>
    </source>
</evidence>
<dbReference type="PRINTS" id="PR00010">
    <property type="entry name" value="EGFBLOOD"/>
</dbReference>
<feature type="disulfide bond" evidence="6">
    <location>
        <begin position="219"/>
        <end position="228"/>
    </location>
</feature>
<keyword evidence="5" id="KW-0325">Glycoprotein</keyword>
<organism evidence="11 12">
    <name type="scientific">Mytilus edulis</name>
    <name type="common">Blue mussel</name>
    <dbReference type="NCBI Taxonomy" id="6550"/>
    <lineage>
        <taxon>Eukaryota</taxon>
        <taxon>Metazoa</taxon>
        <taxon>Spiralia</taxon>
        <taxon>Lophotrochozoa</taxon>
        <taxon>Mollusca</taxon>
        <taxon>Bivalvia</taxon>
        <taxon>Autobranchia</taxon>
        <taxon>Pteriomorphia</taxon>
        <taxon>Mytilida</taxon>
        <taxon>Mytiloidea</taxon>
        <taxon>Mytilidae</taxon>
        <taxon>Mytilinae</taxon>
        <taxon>Mytilus</taxon>
    </lineage>
</organism>
<dbReference type="GO" id="GO:0045197">
    <property type="term" value="P:establishment or maintenance of epithelial cell apical/basal polarity"/>
    <property type="evidence" value="ECO:0007669"/>
    <property type="project" value="TreeGrafter"/>
</dbReference>
<evidence type="ECO:0000256" key="6">
    <source>
        <dbReference type="PROSITE-ProRule" id="PRU00076"/>
    </source>
</evidence>
<evidence type="ECO:0000256" key="8">
    <source>
        <dbReference type="SAM" id="Phobius"/>
    </source>
</evidence>
<dbReference type="FunFam" id="2.10.25.10:FF:000109">
    <property type="entry name" value="Notch homolog 4, [Drosophila]"/>
    <property type="match status" value="1"/>
</dbReference>
<feature type="region of interest" description="Disordered" evidence="7">
    <location>
        <begin position="413"/>
        <end position="443"/>
    </location>
</feature>
<feature type="domain" description="EGF-like" evidence="9">
    <location>
        <begin position="269"/>
        <end position="305"/>
    </location>
</feature>
<dbReference type="OrthoDB" id="6236007at2759"/>
<reference evidence="11" key="1">
    <citation type="submission" date="2021-03" db="EMBL/GenBank/DDBJ databases">
        <authorList>
            <person name="Bekaert M."/>
        </authorList>
    </citation>
    <scope>NUCLEOTIDE SEQUENCE</scope>
</reference>
<dbReference type="InterPro" id="IPR003886">
    <property type="entry name" value="NIDO_dom"/>
</dbReference>
<dbReference type="PROSITE" id="PS01186">
    <property type="entry name" value="EGF_2"/>
    <property type="match status" value="2"/>
</dbReference>
<dbReference type="GO" id="GO:0007157">
    <property type="term" value="P:heterophilic cell-cell adhesion via plasma membrane cell adhesion molecules"/>
    <property type="evidence" value="ECO:0007669"/>
    <property type="project" value="TreeGrafter"/>
</dbReference>
<keyword evidence="8" id="KW-0472">Membrane</keyword>
<dbReference type="FunFam" id="2.10.25.10:FF:000122">
    <property type="entry name" value="Protein crumbs homolog 2"/>
    <property type="match status" value="1"/>
</dbReference>
<dbReference type="PROSITE" id="PS00022">
    <property type="entry name" value="EGF_1"/>
    <property type="match status" value="4"/>
</dbReference>
<feature type="compositionally biased region" description="Basic and acidic residues" evidence="7">
    <location>
        <begin position="413"/>
        <end position="429"/>
    </location>
</feature>
<evidence type="ECO:0000256" key="2">
    <source>
        <dbReference type="ARBA" id="ARBA00022729"/>
    </source>
</evidence>
<dbReference type="Proteomes" id="UP000683360">
    <property type="component" value="Unassembled WGS sequence"/>
</dbReference>
<dbReference type="PROSITE" id="PS01187">
    <property type="entry name" value="EGF_CA"/>
    <property type="match status" value="1"/>
</dbReference>
<dbReference type="SMART" id="SM00179">
    <property type="entry name" value="EGF_CA"/>
    <property type="match status" value="4"/>
</dbReference>
<dbReference type="FunFam" id="2.10.25.10:FF:000321">
    <property type="entry name" value="Protein delta homolog 1"/>
    <property type="match status" value="1"/>
</dbReference>
<evidence type="ECO:0000256" key="5">
    <source>
        <dbReference type="ARBA" id="ARBA00023180"/>
    </source>
</evidence>
<dbReference type="SMART" id="SM00539">
    <property type="entry name" value="NIDO"/>
    <property type="match status" value="1"/>
</dbReference>
<feature type="transmembrane region" description="Helical" evidence="8">
    <location>
        <begin position="377"/>
        <end position="401"/>
    </location>
</feature>
<accession>A0A8S3UNU8</accession>
<dbReference type="FunFam" id="2.10.25.10:FF:000117">
    <property type="entry name" value="Delta-like protein"/>
    <property type="match status" value="1"/>
</dbReference>
<proteinExistence type="predicted"/>
<dbReference type="Gene3D" id="2.10.25.10">
    <property type="entry name" value="Laminin"/>
    <property type="match status" value="4"/>
</dbReference>
<evidence type="ECO:0000259" key="10">
    <source>
        <dbReference type="PROSITE" id="PS51220"/>
    </source>
</evidence>
<feature type="disulfide bond" evidence="6">
    <location>
        <begin position="295"/>
        <end position="304"/>
    </location>
</feature>
<evidence type="ECO:0000313" key="12">
    <source>
        <dbReference type="Proteomes" id="UP000683360"/>
    </source>
</evidence>
<evidence type="ECO:0000256" key="1">
    <source>
        <dbReference type="ARBA" id="ARBA00022536"/>
    </source>
</evidence>
<gene>
    <name evidence="11" type="ORF">MEDL_56492</name>
</gene>
<dbReference type="SUPFAM" id="SSF57196">
    <property type="entry name" value="EGF/Laminin"/>
    <property type="match status" value="4"/>
</dbReference>
<protein>
    <recommendedName>
        <fullName evidence="13">Sushi, nidogen and EGF-like domain-containing protein 1</fullName>
    </recommendedName>
</protein>
<feature type="domain" description="EGF-like" evidence="9">
    <location>
        <begin position="193"/>
        <end position="229"/>
    </location>
</feature>
<dbReference type="SMART" id="SM00181">
    <property type="entry name" value="EGF"/>
    <property type="match status" value="4"/>
</dbReference>
<dbReference type="InterPro" id="IPR000742">
    <property type="entry name" value="EGF"/>
</dbReference>
<comment type="caution">
    <text evidence="6">Lacks conserved residue(s) required for the propagation of feature annotation.</text>
</comment>
<comment type="caution">
    <text evidence="11">The sequence shown here is derived from an EMBL/GenBank/DDBJ whole genome shotgun (WGS) entry which is preliminary data.</text>
</comment>
<evidence type="ECO:0000256" key="4">
    <source>
        <dbReference type="ARBA" id="ARBA00023157"/>
    </source>
</evidence>
<dbReference type="PANTHER" id="PTHR24049:SF22">
    <property type="entry name" value="DROSOPHILA CRUMBS HOMOLOG"/>
    <property type="match status" value="1"/>
</dbReference>
<dbReference type="PANTHER" id="PTHR24049">
    <property type="entry name" value="CRUMBS FAMILY MEMBER"/>
    <property type="match status" value="1"/>
</dbReference>
<evidence type="ECO:0008006" key="13">
    <source>
        <dbReference type="Google" id="ProtNLM"/>
    </source>
</evidence>
<keyword evidence="3" id="KW-0677">Repeat</keyword>
<dbReference type="EMBL" id="CAJPWZ010002737">
    <property type="protein sequence ID" value="CAG2244402.1"/>
    <property type="molecule type" value="Genomic_DNA"/>
</dbReference>
<keyword evidence="8" id="KW-1133">Transmembrane helix</keyword>
<dbReference type="AlphaFoldDB" id="A0A8S3UNU8"/>
<dbReference type="GO" id="GO:0007160">
    <property type="term" value="P:cell-matrix adhesion"/>
    <property type="evidence" value="ECO:0007669"/>
    <property type="project" value="InterPro"/>
</dbReference>
<dbReference type="PROSITE" id="PS51220">
    <property type="entry name" value="NIDO"/>
    <property type="match status" value="1"/>
</dbReference>
<feature type="disulfide bond" evidence="6">
    <location>
        <begin position="257"/>
        <end position="266"/>
    </location>
</feature>